<feature type="transmembrane region" description="Helical" evidence="1">
    <location>
        <begin position="174"/>
        <end position="197"/>
    </location>
</feature>
<evidence type="ECO:0000313" key="3">
    <source>
        <dbReference type="Proteomes" id="UP001597362"/>
    </source>
</evidence>
<feature type="transmembrane region" description="Helical" evidence="1">
    <location>
        <begin position="253"/>
        <end position="272"/>
    </location>
</feature>
<accession>A0ABW4YJ03</accession>
<dbReference type="EMBL" id="JBHUHO010000024">
    <property type="protein sequence ID" value="MFD2115687.1"/>
    <property type="molecule type" value="Genomic_DNA"/>
</dbReference>
<protein>
    <submittedName>
        <fullName evidence="2">ABC transporter permease</fullName>
    </submittedName>
</protein>
<feature type="transmembrane region" description="Helical" evidence="1">
    <location>
        <begin position="95"/>
        <end position="114"/>
    </location>
</feature>
<keyword evidence="1" id="KW-0812">Transmembrane</keyword>
<name>A0ABW4YJ03_9BACL</name>
<dbReference type="Pfam" id="PF12679">
    <property type="entry name" value="ABC2_membrane_2"/>
    <property type="match status" value="1"/>
</dbReference>
<keyword evidence="1" id="KW-1133">Transmembrane helix</keyword>
<feature type="transmembrane region" description="Helical" evidence="1">
    <location>
        <begin position="204"/>
        <end position="225"/>
    </location>
</feature>
<proteinExistence type="predicted"/>
<organism evidence="2 3">
    <name type="scientific">Paenibacillus yanchengensis</name>
    <dbReference type="NCBI Taxonomy" id="2035833"/>
    <lineage>
        <taxon>Bacteria</taxon>
        <taxon>Bacillati</taxon>
        <taxon>Bacillota</taxon>
        <taxon>Bacilli</taxon>
        <taxon>Bacillales</taxon>
        <taxon>Paenibacillaceae</taxon>
        <taxon>Paenibacillus</taxon>
    </lineage>
</organism>
<comment type="caution">
    <text evidence="2">The sequence shown here is derived from an EMBL/GenBank/DDBJ whole genome shotgun (WGS) entry which is preliminary data.</text>
</comment>
<dbReference type="Proteomes" id="UP001597362">
    <property type="component" value="Unassembled WGS sequence"/>
</dbReference>
<feature type="transmembrane region" description="Helical" evidence="1">
    <location>
        <begin position="44"/>
        <end position="64"/>
    </location>
</feature>
<evidence type="ECO:0000256" key="1">
    <source>
        <dbReference type="SAM" id="Phobius"/>
    </source>
</evidence>
<feature type="transmembrane region" description="Helical" evidence="1">
    <location>
        <begin position="141"/>
        <end position="162"/>
    </location>
</feature>
<gene>
    <name evidence="2" type="ORF">ACFSJH_08100</name>
</gene>
<sequence length="282" mass="30969">MMDTSTIKSTNKQNAVVPTTSATYRFFTLMMKEMIEFIRNYKMIWVPLAFIAYGIMQPVVTYYLPFILDHAGNLPAGTVIEIPTPAAAEVLASTLQQYGIFAVIIIVLITMGAISQERVSGIASIILAKPISITTYVMSKWVAYVLLAWSSFLIGISITGYYTRLLFAPFDLSLFWSSVALYSLWIVFIVSVTLVFSSILRSSIAAAAATLVLLGGLTLLSSLPLQYLHYIPSRLPTIAAQMLIGDAVDSRQLLIIVVITLLVLVGLIRFAIVKLRKSAALD</sequence>
<reference evidence="3" key="1">
    <citation type="journal article" date="2019" name="Int. J. Syst. Evol. Microbiol.">
        <title>The Global Catalogue of Microorganisms (GCM) 10K type strain sequencing project: providing services to taxonomists for standard genome sequencing and annotation.</title>
        <authorList>
            <consortium name="The Broad Institute Genomics Platform"/>
            <consortium name="The Broad Institute Genome Sequencing Center for Infectious Disease"/>
            <person name="Wu L."/>
            <person name="Ma J."/>
        </authorList>
    </citation>
    <scope>NUCLEOTIDE SEQUENCE [LARGE SCALE GENOMIC DNA]</scope>
    <source>
        <strain evidence="3">GH52</strain>
    </source>
</reference>
<dbReference type="RefSeq" id="WP_377771096.1">
    <property type="nucleotide sequence ID" value="NZ_JBHUHO010000024.1"/>
</dbReference>
<keyword evidence="1" id="KW-0472">Membrane</keyword>
<keyword evidence="3" id="KW-1185">Reference proteome</keyword>
<evidence type="ECO:0000313" key="2">
    <source>
        <dbReference type="EMBL" id="MFD2115687.1"/>
    </source>
</evidence>